<keyword evidence="2" id="KW-0812">Transmembrane</keyword>
<evidence type="ECO:0000256" key="2">
    <source>
        <dbReference type="SAM" id="Phobius"/>
    </source>
</evidence>
<keyword evidence="2" id="KW-1133">Transmembrane helix</keyword>
<keyword evidence="1" id="KW-0175">Coiled coil</keyword>
<accession>A0ABW5TMN2</accession>
<feature type="coiled-coil region" evidence="1">
    <location>
        <begin position="306"/>
        <end position="333"/>
    </location>
</feature>
<evidence type="ECO:0000313" key="3">
    <source>
        <dbReference type="EMBL" id="MFD2730247.1"/>
    </source>
</evidence>
<keyword evidence="2" id="KW-0472">Membrane</keyword>
<comment type="caution">
    <text evidence="3">The sequence shown here is derived from an EMBL/GenBank/DDBJ whole genome shotgun (WGS) entry which is preliminary data.</text>
</comment>
<evidence type="ECO:0000256" key="1">
    <source>
        <dbReference type="SAM" id="Coils"/>
    </source>
</evidence>
<sequence>MKNIYIIIITLLIAIGAVTWLYFKKLNSDNFSNEKIFNVIPQDASLVFEYKNEEYFYDIFKDFELFKDILGSNTTTHLKALKQVFVDDHTIAGAFLQSDIFFSIHPVAQYEADVLMVAPIVNDFTDDESLINTLQSKYKINKTPDKENTLYQLEFSNKAIFNFYVNKGLVVGSFNESLVKKSLQQLIERNNNNNFNVDFNSIRNKNSIANLYINFSKLRDFTNNFTNRKNPYETYALKSFDASASLNINYQSNAFMFSGITTPNLKAKNYYNIFLGQEPGTNTLTKQLPYDVANYSLYYVSNYNKFHKELKELLTYRKEIENLNAQIETISAKHSINLDKEIMPVFGKEFGVFQVASGDNLGIIKSTNTKRLAFLLSTISSDVDGNIRHFDDSFILYNYFGDPFKTFKRPYYATIENHLIVANNATIINRFLNNYNKQKFLDLTDKNIDFQQYLSNQGNIFYFFHNSNSKAIIRSFLSKQAYKDYRSDSFNWTNIYGFAIQFSADKDKFYTNMYMNKTPEAADLLPKIDSAALKF</sequence>
<reference evidence="4" key="1">
    <citation type="journal article" date="2019" name="Int. J. Syst. Evol. Microbiol.">
        <title>The Global Catalogue of Microorganisms (GCM) 10K type strain sequencing project: providing services to taxonomists for standard genome sequencing and annotation.</title>
        <authorList>
            <consortium name="The Broad Institute Genomics Platform"/>
            <consortium name="The Broad Institute Genome Sequencing Center for Infectious Disease"/>
            <person name="Wu L."/>
            <person name="Ma J."/>
        </authorList>
    </citation>
    <scope>NUCLEOTIDE SEQUENCE [LARGE SCALE GENOMIC DNA]</scope>
    <source>
        <strain evidence="4">KCTC 42456</strain>
    </source>
</reference>
<dbReference type="RefSeq" id="WP_379041008.1">
    <property type="nucleotide sequence ID" value="NZ_JBHSKW010000006.1"/>
</dbReference>
<evidence type="ECO:0000313" key="4">
    <source>
        <dbReference type="Proteomes" id="UP001597546"/>
    </source>
</evidence>
<dbReference type="Proteomes" id="UP001597546">
    <property type="component" value="Unassembled WGS sequence"/>
</dbReference>
<keyword evidence="4" id="KW-1185">Reference proteome</keyword>
<evidence type="ECO:0008006" key="5">
    <source>
        <dbReference type="Google" id="ProtNLM"/>
    </source>
</evidence>
<feature type="transmembrane region" description="Helical" evidence="2">
    <location>
        <begin position="5"/>
        <end position="23"/>
    </location>
</feature>
<name>A0ABW5TMN2_9SPHI</name>
<organism evidence="3 4">
    <name type="scientific">Pedobacter alpinus</name>
    <dbReference type="NCBI Taxonomy" id="1590643"/>
    <lineage>
        <taxon>Bacteria</taxon>
        <taxon>Pseudomonadati</taxon>
        <taxon>Bacteroidota</taxon>
        <taxon>Sphingobacteriia</taxon>
        <taxon>Sphingobacteriales</taxon>
        <taxon>Sphingobacteriaceae</taxon>
        <taxon>Pedobacter</taxon>
    </lineage>
</organism>
<proteinExistence type="predicted"/>
<protein>
    <recommendedName>
        <fullName evidence="5">DUF3352 domain-containing protein</fullName>
    </recommendedName>
</protein>
<gene>
    <name evidence="3" type="ORF">ACFSSE_00870</name>
</gene>
<dbReference type="EMBL" id="JBHULV010000005">
    <property type="protein sequence ID" value="MFD2730247.1"/>
    <property type="molecule type" value="Genomic_DNA"/>
</dbReference>